<organism evidence="1 2">
    <name type="scientific">Vallitalea maricola</name>
    <dbReference type="NCBI Taxonomy" id="3074433"/>
    <lineage>
        <taxon>Bacteria</taxon>
        <taxon>Bacillati</taxon>
        <taxon>Bacillota</taxon>
        <taxon>Clostridia</taxon>
        <taxon>Lachnospirales</taxon>
        <taxon>Vallitaleaceae</taxon>
        <taxon>Vallitalea</taxon>
    </lineage>
</organism>
<protein>
    <submittedName>
        <fullName evidence="1">Permease-like cell division protein FtsX</fullName>
    </submittedName>
</protein>
<proteinExistence type="predicted"/>
<keyword evidence="2" id="KW-1185">Reference proteome</keyword>
<dbReference type="Proteomes" id="UP001374599">
    <property type="component" value="Unassembled WGS sequence"/>
</dbReference>
<reference evidence="1" key="1">
    <citation type="submission" date="2023-09" db="EMBL/GenBank/DDBJ databases">
        <title>Vallitalea sediminicola and Vallitalea maricola sp. nov., anaerobic bacteria isolated from marine sediment.</title>
        <authorList>
            <person name="Hirano S."/>
            <person name="Maeda A."/>
            <person name="Terahara T."/>
            <person name="Mori K."/>
            <person name="Hamada M."/>
            <person name="Matsumoto R."/>
            <person name="Kobayashi T."/>
        </authorList>
    </citation>
    <scope>NUCLEOTIDE SEQUENCE</scope>
    <source>
        <strain evidence="1">AN17-2</strain>
    </source>
</reference>
<evidence type="ECO:0000313" key="2">
    <source>
        <dbReference type="Proteomes" id="UP001374599"/>
    </source>
</evidence>
<gene>
    <name evidence="1" type="primary">ftsX</name>
    <name evidence="1" type="ORF">AN2V17_23370</name>
</gene>
<name>A0ACB5UKL8_9FIRM</name>
<comment type="caution">
    <text evidence="1">The sequence shown here is derived from an EMBL/GenBank/DDBJ whole genome shotgun (WGS) entry which is preliminary data.</text>
</comment>
<dbReference type="EMBL" id="BTPU01000035">
    <property type="protein sequence ID" value="GMQ63104.1"/>
    <property type="molecule type" value="Genomic_DNA"/>
</dbReference>
<evidence type="ECO:0000313" key="1">
    <source>
        <dbReference type="EMBL" id="GMQ63104.1"/>
    </source>
</evidence>
<accession>A0ACB5UKL8</accession>
<sequence>MKLRTVDYCFKQGVINLFKNRLMSIASIGTIAACLFIVGIFYITAANIEYTLKEAESNLGIAVFLKENITEADIKAIETMISQREEVKSVEYISPEQAWEDFKKTMYENNEDLLIGFDGENNPLKNSDNFQVLIKDINKQESLVKYIQTLSGVREIRQEKNITEIIKGFNNFINYMSIVLIVILIFISVFLISNTVRIAISVRKNEINIMKYLGAKDFFIKFPFIIEGMLIGAIGAIVPLAVIYFAYDYVINIINEKFVVINQFLSFMNVGQIYSILIPLSLIIGIGIGIVGSRITIRKHLRV</sequence>